<sequence>MDSAPVRASAHWLALREPADAAARSPELVDQLVSLLPSGGGTRVHDLGCGTGSMARWLAPRLPGPQHWVLHDRDEELLAEAGRRAPALSADGGQVTAETRKGDFTRLPPEELADADLVTASALLDMLTAAQVDRLVALCARPGCPVLITLSVVGRVALDPADPLDDRVRLAFNTDQRRTTAAGRLLGPDAASAAAARFRLLGREVAVRPSPWRLGPDEAALTAAWFDGWWSAACEVRPELADAAGYAERRRAEAAAGSLRVTVHHEDLLVLPVR</sequence>
<keyword evidence="2" id="KW-0489">Methyltransferase</keyword>
<dbReference type="EMBL" id="QDGZ01000003">
    <property type="protein sequence ID" value="PVG83539.1"/>
    <property type="molecule type" value="Genomic_DNA"/>
</dbReference>
<reference evidence="2 3" key="1">
    <citation type="submission" date="2018-04" db="EMBL/GenBank/DDBJ databases">
        <title>Genome of Nocardioides gansuensis WSJ-1.</title>
        <authorList>
            <person name="Wu S."/>
            <person name="Wang G."/>
        </authorList>
    </citation>
    <scope>NUCLEOTIDE SEQUENCE [LARGE SCALE GENOMIC DNA]</scope>
    <source>
        <strain evidence="2 3">WSJ-1</strain>
    </source>
</reference>
<dbReference type="Proteomes" id="UP000246018">
    <property type="component" value="Unassembled WGS sequence"/>
</dbReference>
<dbReference type="RefSeq" id="WP_116572017.1">
    <property type="nucleotide sequence ID" value="NZ_QDGZ01000003.1"/>
</dbReference>
<protein>
    <submittedName>
        <fullName evidence="2">SAM-dependent methyltransferase</fullName>
    </submittedName>
</protein>
<feature type="domain" description="Methyltransferase" evidence="1">
    <location>
        <begin position="44"/>
        <end position="141"/>
    </location>
</feature>
<dbReference type="InterPro" id="IPR041698">
    <property type="entry name" value="Methyltransf_25"/>
</dbReference>
<comment type="caution">
    <text evidence="2">The sequence shown here is derived from an EMBL/GenBank/DDBJ whole genome shotgun (WGS) entry which is preliminary data.</text>
</comment>
<dbReference type="AlphaFoldDB" id="A0A2T8FCW1"/>
<dbReference type="Pfam" id="PF13649">
    <property type="entry name" value="Methyltransf_25"/>
    <property type="match status" value="1"/>
</dbReference>
<organism evidence="2 3">
    <name type="scientific">Nocardioides gansuensis</name>
    <dbReference type="NCBI Taxonomy" id="2138300"/>
    <lineage>
        <taxon>Bacteria</taxon>
        <taxon>Bacillati</taxon>
        <taxon>Actinomycetota</taxon>
        <taxon>Actinomycetes</taxon>
        <taxon>Propionibacteriales</taxon>
        <taxon>Nocardioidaceae</taxon>
        <taxon>Nocardioides</taxon>
    </lineage>
</organism>
<evidence type="ECO:0000259" key="1">
    <source>
        <dbReference type="Pfam" id="PF13649"/>
    </source>
</evidence>
<name>A0A2T8FCW1_9ACTN</name>
<dbReference type="GO" id="GO:0032259">
    <property type="term" value="P:methylation"/>
    <property type="evidence" value="ECO:0007669"/>
    <property type="project" value="UniProtKB-KW"/>
</dbReference>
<accession>A0A2T8FCW1</accession>
<evidence type="ECO:0000313" key="2">
    <source>
        <dbReference type="EMBL" id="PVG83539.1"/>
    </source>
</evidence>
<dbReference type="SUPFAM" id="SSF53335">
    <property type="entry name" value="S-adenosyl-L-methionine-dependent methyltransferases"/>
    <property type="match status" value="1"/>
</dbReference>
<evidence type="ECO:0000313" key="3">
    <source>
        <dbReference type="Proteomes" id="UP000246018"/>
    </source>
</evidence>
<dbReference type="OrthoDB" id="7273451at2"/>
<keyword evidence="3" id="KW-1185">Reference proteome</keyword>
<dbReference type="GO" id="GO:0008168">
    <property type="term" value="F:methyltransferase activity"/>
    <property type="evidence" value="ECO:0007669"/>
    <property type="project" value="UniProtKB-KW"/>
</dbReference>
<dbReference type="CDD" id="cd02440">
    <property type="entry name" value="AdoMet_MTases"/>
    <property type="match status" value="1"/>
</dbReference>
<keyword evidence="2" id="KW-0808">Transferase</keyword>
<gene>
    <name evidence="2" type="ORF">DDE18_09030</name>
</gene>
<proteinExistence type="predicted"/>
<dbReference type="Gene3D" id="3.40.50.150">
    <property type="entry name" value="Vaccinia Virus protein VP39"/>
    <property type="match status" value="1"/>
</dbReference>
<dbReference type="InterPro" id="IPR029063">
    <property type="entry name" value="SAM-dependent_MTases_sf"/>
</dbReference>